<feature type="domain" description="Arc-like DNA binding" evidence="1">
    <location>
        <begin position="10"/>
        <end position="49"/>
    </location>
</feature>
<comment type="caution">
    <text evidence="2">The sequence shown here is derived from an EMBL/GenBank/DDBJ whole genome shotgun (WGS) entry which is preliminary data.</text>
</comment>
<keyword evidence="2" id="KW-0238">DNA-binding</keyword>
<dbReference type="SUPFAM" id="SSF47598">
    <property type="entry name" value="Ribbon-helix-helix"/>
    <property type="match status" value="1"/>
</dbReference>
<dbReference type="InterPro" id="IPR010985">
    <property type="entry name" value="Ribbon_hlx_hlx"/>
</dbReference>
<dbReference type="GO" id="GO:0006355">
    <property type="term" value="P:regulation of DNA-templated transcription"/>
    <property type="evidence" value="ECO:0007669"/>
    <property type="project" value="InterPro"/>
</dbReference>
<name>A0A5N4WRJ6_9GAMM</name>
<proteinExistence type="predicted"/>
<dbReference type="Pfam" id="PF03869">
    <property type="entry name" value="Arc"/>
    <property type="match status" value="1"/>
</dbReference>
<dbReference type="AlphaFoldDB" id="A0A5N4WRJ6"/>
<dbReference type="InterPro" id="IPR005569">
    <property type="entry name" value="Arc_DNA-bd_dom"/>
</dbReference>
<gene>
    <name evidence="2" type="ORF">F4W09_02475</name>
</gene>
<reference evidence="2 3" key="1">
    <citation type="submission" date="2019-09" db="EMBL/GenBank/DDBJ databases">
        <title>Draft genome sequence of Acinetobacter tandoii W4-4-4 isolated from environmental water sample.</title>
        <authorList>
            <person name="Wee S.K."/>
            <person name="Yan B."/>
            <person name="Mustaffa S.B."/>
            <person name="Yap E.P.H."/>
        </authorList>
    </citation>
    <scope>NUCLEOTIDE SEQUENCE [LARGE SCALE GENOMIC DNA]</scope>
    <source>
        <strain evidence="2 3">W4-4-4</strain>
    </source>
</reference>
<protein>
    <submittedName>
        <fullName evidence="2">Arc family DNA-binding protein</fullName>
    </submittedName>
</protein>
<dbReference type="Proteomes" id="UP000325788">
    <property type="component" value="Unassembled WGS sequence"/>
</dbReference>
<dbReference type="EMBL" id="VXLD01000001">
    <property type="protein sequence ID" value="KAB1860004.1"/>
    <property type="molecule type" value="Genomic_DNA"/>
</dbReference>
<evidence type="ECO:0000259" key="1">
    <source>
        <dbReference type="Pfam" id="PF03869"/>
    </source>
</evidence>
<dbReference type="InterPro" id="IPR013321">
    <property type="entry name" value="Arc_rbn_hlx_hlx"/>
</dbReference>
<dbReference type="RefSeq" id="WP_151503911.1">
    <property type="nucleotide sequence ID" value="NZ_VXLD01000001.1"/>
</dbReference>
<accession>A0A5N4WRJ6</accession>
<sequence length="156" mass="17574">MSDSGHLTIQYNLRLSSELKDKISKSAKELNRSMNSDIVARLEESFLETSGTSNSQADIKIIPLRDGKKRVIYGKLLNTLDLDYTQPLSDLKIDIELALVTLSRTSIWKAFQFFTKDVIVAQGNNHLNIVDNGKKSLGWLVVEDHYVSTSKKSDEN</sequence>
<evidence type="ECO:0000313" key="2">
    <source>
        <dbReference type="EMBL" id="KAB1860004.1"/>
    </source>
</evidence>
<evidence type="ECO:0000313" key="3">
    <source>
        <dbReference type="Proteomes" id="UP000325788"/>
    </source>
</evidence>
<organism evidence="2 3">
    <name type="scientific">Acinetobacter tandoii</name>
    <dbReference type="NCBI Taxonomy" id="202954"/>
    <lineage>
        <taxon>Bacteria</taxon>
        <taxon>Pseudomonadati</taxon>
        <taxon>Pseudomonadota</taxon>
        <taxon>Gammaproteobacteria</taxon>
        <taxon>Moraxellales</taxon>
        <taxon>Moraxellaceae</taxon>
        <taxon>Acinetobacter</taxon>
    </lineage>
</organism>
<dbReference type="Gene3D" id="1.10.1220.10">
    <property type="entry name" value="Met repressor-like"/>
    <property type="match status" value="1"/>
</dbReference>
<dbReference type="GO" id="GO:0003677">
    <property type="term" value="F:DNA binding"/>
    <property type="evidence" value="ECO:0007669"/>
    <property type="project" value="UniProtKB-KW"/>
</dbReference>